<sequence length="143" mass="15824">MKELTTKQQRFVDEFLIDYSATKAAIRAGYSTNCAGVIGCENLKKPIIKKAIKEQLKLLTENSFLNREMVLAGLLREAVDRSDKSSAASRVSAYDKLGKALGIYQDAKPSDEVGDLIRSITANNAKNRKSLLPKDNIDMSKLE</sequence>
<dbReference type="Pfam" id="PF03592">
    <property type="entry name" value="Terminase_2"/>
    <property type="match status" value="1"/>
</dbReference>
<evidence type="ECO:0000313" key="4">
    <source>
        <dbReference type="Proteomes" id="UP001248581"/>
    </source>
</evidence>
<gene>
    <name evidence="3" type="ORF">RI845_07375</name>
</gene>
<dbReference type="RefSeq" id="WP_348389090.1">
    <property type="nucleotide sequence ID" value="NZ_CP134146.1"/>
</dbReference>
<evidence type="ECO:0000256" key="2">
    <source>
        <dbReference type="ARBA" id="ARBA00023219"/>
    </source>
</evidence>
<organism evidence="3 4">
    <name type="scientific">Thalassotalea nanhaiensis</name>
    <dbReference type="NCBI Taxonomy" id="3065648"/>
    <lineage>
        <taxon>Bacteria</taxon>
        <taxon>Pseudomonadati</taxon>
        <taxon>Pseudomonadota</taxon>
        <taxon>Gammaproteobacteria</taxon>
        <taxon>Alteromonadales</taxon>
        <taxon>Colwelliaceae</taxon>
        <taxon>Thalassotalea</taxon>
    </lineage>
</organism>
<dbReference type="InterPro" id="IPR038713">
    <property type="entry name" value="Terminase_Gp1_N_sf"/>
</dbReference>
<keyword evidence="4" id="KW-1185">Reference proteome</keyword>
<name>A0ABY9TM73_9GAMM</name>
<reference evidence="4" key="1">
    <citation type="submission" date="2023-09" db="EMBL/GenBank/DDBJ databases">
        <authorList>
            <person name="Li S."/>
            <person name="Li X."/>
            <person name="Zhang C."/>
            <person name="Zhao Z."/>
        </authorList>
    </citation>
    <scope>NUCLEOTIDE SEQUENCE [LARGE SCALE GENOMIC DNA]</scope>
    <source>
        <strain evidence="4">SQ345</strain>
    </source>
</reference>
<dbReference type="PANTHER" id="PTHR41328">
    <property type="entry name" value="TERMINASE SMALL SUBUNIT-RELATED"/>
    <property type="match status" value="1"/>
</dbReference>
<evidence type="ECO:0000256" key="1">
    <source>
        <dbReference type="ARBA" id="ARBA00022612"/>
    </source>
</evidence>
<keyword evidence="1" id="KW-1188">Viral release from host cell</keyword>
<dbReference type="InterPro" id="IPR052404">
    <property type="entry name" value="SPP1-like_terminase"/>
</dbReference>
<dbReference type="Gene3D" id="1.10.10.1400">
    <property type="entry name" value="Terminase, small subunit, N-terminal DNA-binding domain, HTH motif"/>
    <property type="match status" value="1"/>
</dbReference>
<dbReference type="EMBL" id="CP134146">
    <property type="protein sequence ID" value="WNC69948.1"/>
    <property type="molecule type" value="Genomic_DNA"/>
</dbReference>
<protein>
    <submittedName>
        <fullName evidence="3">Terminase small subunit</fullName>
    </submittedName>
</protein>
<dbReference type="PANTHER" id="PTHR41328:SF2">
    <property type="entry name" value="TERMINASE SMALL SUBUNIT"/>
    <property type="match status" value="1"/>
</dbReference>
<accession>A0ABY9TM73</accession>
<evidence type="ECO:0000313" key="3">
    <source>
        <dbReference type="EMBL" id="WNC69948.1"/>
    </source>
</evidence>
<dbReference type="Proteomes" id="UP001248581">
    <property type="component" value="Chromosome"/>
</dbReference>
<keyword evidence="2" id="KW-0231">Viral genome packaging</keyword>
<dbReference type="InterPro" id="IPR005335">
    <property type="entry name" value="Terminase_ssu"/>
</dbReference>
<proteinExistence type="predicted"/>